<evidence type="ECO:0000313" key="1">
    <source>
        <dbReference type="EMBL" id="KNC67309.1"/>
    </source>
</evidence>
<gene>
    <name evidence="1" type="ORF">AC626_11635</name>
</gene>
<protein>
    <submittedName>
        <fullName evidence="1">Uncharacterized protein</fullName>
    </submittedName>
</protein>
<dbReference type="Pfam" id="PF25691">
    <property type="entry name" value="BW3TFN"/>
    <property type="match status" value="1"/>
</dbReference>
<evidence type="ECO:0000313" key="2">
    <source>
        <dbReference type="Proteomes" id="UP000036850"/>
    </source>
</evidence>
<reference evidence="2" key="1">
    <citation type="submission" date="2015-07" db="EMBL/GenBank/DDBJ databases">
        <title>Draft genome sequence of a Pseudoalteromonas rubra strain, OCN096, isolated from Kaneohe Bay, Oahu, Hawaii.</title>
        <authorList>
            <person name="Beurmann S."/>
            <person name="Ushijima B."/>
            <person name="Belcaid M."/>
            <person name="Callahan S.M."/>
            <person name="Aeby G.S."/>
        </authorList>
    </citation>
    <scope>NUCLEOTIDE SEQUENCE [LARGE SCALE GENOMIC DNA]</scope>
    <source>
        <strain evidence="2">OCN096</strain>
    </source>
</reference>
<dbReference type="Proteomes" id="UP000036850">
    <property type="component" value="Unassembled WGS sequence"/>
</dbReference>
<proteinExistence type="predicted"/>
<sequence length="159" mass="17712">MSIFTFNGRTLLARSVAQTSLYLAWGRGDGNWQTPPSEPISATQLADPLGYRKVKFQGFCEPDEQGDIDVQGARYRHSAEPTRHVYCQFVFDFEDAQGETIRELGIFSGTTFTADVAAGQVYVPPEQVVSTGTLLLLDHRAPLVREPGVRESFEFVMSF</sequence>
<dbReference type="AlphaFoldDB" id="A0A0L0ESB4"/>
<dbReference type="OrthoDB" id="8212120at2"/>
<dbReference type="EMBL" id="LFZX01000078">
    <property type="protein sequence ID" value="KNC67309.1"/>
    <property type="molecule type" value="Genomic_DNA"/>
</dbReference>
<comment type="caution">
    <text evidence="1">The sequence shown here is derived from an EMBL/GenBank/DDBJ whole genome shotgun (WGS) entry which is preliminary data.</text>
</comment>
<organism evidence="1 2">
    <name type="scientific">Pseudoalteromonas rubra</name>
    <dbReference type="NCBI Taxonomy" id="43658"/>
    <lineage>
        <taxon>Bacteria</taxon>
        <taxon>Pseudomonadati</taxon>
        <taxon>Pseudomonadota</taxon>
        <taxon>Gammaproteobacteria</taxon>
        <taxon>Alteromonadales</taxon>
        <taxon>Pseudoalteromonadaceae</taxon>
        <taxon>Pseudoalteromonas</taxon>
    </lineage>
</organism>
<accession>A0A0L0ESB4</accession>
<name>A0A0L0ESB4_9GAMM</name>
<dbReference type="InterPro" id="IPR058040">
    <property type="entry name" value="BW3TFN"/>
</dbReference>
<dbReference type="PATRIC" id="fig|43658.6.peg.347"/>